<dbReference type="Proteomes" id="UP000286114">
    <property type="component" value="Unassembled WGS sequence"/>
</dbReference>
<comment type="caution">
    <text evidence="1">The sequence shown here is derived from an EMBL/GenBank/DDBJ whole genome shotgun (WGS) entry which is preliminary data.</text>
</comment>
<sequence length="60" mass="7453">MFFFMDFKDSANRMQDKMSKLIIILLRCSLSSHFRQRKQKKRRFKKISLILYGKMLIWHL</sequence>
<evidence type="ECO:0000313" key="1">
    <source>
        <dbReference type="EMBL" id="RHB77601.1"/>
    </source>
</evidence>
<proteinExistence type="predicted"/>
<protein>
    <submittedName>
        <fullName evidence="1">Uncharacterized protein</fullName>
    </submittedName>
</protein>
<organism evidence="1 2">
    <name type="scientific">Bacteroides uniformis</name>
    <dbReference type="NCBI Taxonomy" id="820"/>
    <lineage>
        <taxon>Bacteria</taxon>
        <taxon>Pseudomonadati</taxon>
        <taxon>Bacteroidota</taxon>
        <taxon>Bacteroidia</taxon>
        <taxon>Bacteroidales</taxon>
        <taxon>Bacteroidaceae</taxon>
        <taxon>Bacteroides</taxon>
    </lineage>
</organism>
<accession>A0A413XI36</accession>
<gene>
    <name evidence="1" type="ORF">DW873_00990</name>
</gene>
<name>A0A413XI36_BACUN</name>
<dbReference type="EMBL" id="QSHA01000001">
    <property type="protein sequence ID" value="RHB77601.1"/>
    <property type="molecule type" value="Genomic_DNA"/>
</dbReference>
<dbReference type="AlphaFoldDB" id="A0A413XI36"/>
<evidence type="ECO:0000313" key="2">
    <source>
        <dbReference type="Proteomes" id="UP000286114"/>
    </source>
</evidence>
<reference evidence="1 2" key="1">
    <citation type="submission" date="2018-08" db="EMBL/GenBank/DDBJ databases">
        <title>A genome reference for cultivated species of the human gut microbiota.</title>
        <authorList>
            <person name="Zou Y."/>
            <person name="Xue W."/>
            <person name="Luo G."/>
        </authorList>
    </citation>
    <scope>NUCLEOTIDE SEQUENCE [LARGE SCALE GENOMIC DNA]</scope>
    <source>
        <strain evidence="1 2">AM39-1</strain>
    </source>
</reference>